<dbReference type="AlphaFoldDB" id="A0A1G2BU67"/>
<evidence type="ECO:0008006" key="5">
    <source>
        <dbReference type="Google" id="ProtNLM"/>
    </source>
</evidence>
<protein>
    <recommendedName>
        <fullName evidence="5">Ribulose-phosphate 3-epimerase</fullName>
    </recommendedName>
</protein>
<dbReference type="Gene3D" id="3.20.20.70">
    <property type="entry name" value="Aldolase class I"/>
    <property type="match status" value="1"/>
</dbReference>
<dbReference type="GO" id="GO:0046872">
    <property type="term" value="F:metal ion binding"/>
    <property type="evidence" value="ECO:0007669"/>
    <property type="project" value="UniProtKB-KW"/>
</dbReference>
<accession>A0A1G2BU67</accession>
<evidence type="ECO:0000313" key="4">
    <source>
        <dbReference type="Proteomes" id="UP000178109"/>
    </source>
</evidence>
<dbReference type="SUPFAM" id="SSF51366">
    <property type="entry name" value="Ribulose-phoshate binding barrel"/>
    <property type="match status" value="1"/>
</dbReference>
<dbReference type="InterPro" id="IPR011060">
    <property type="entry name" value="RibuloseP-bd_barrel"/>
</dbReference>
<keyword evidence="2" id="KW-0413">Isomerase</keyword>
<dbReference type="Proteomes" id="UP000178109">
    <property type="component" value="Unassembled WGS sequence"/>
</dbReference>
<evidence type="ECO:0000256" key="1">
    <source>
        <dbReference type="ARBA" id="ARBA00022723"/>
    </source>
</evidence>
<sequence>MTEKYMVEVLPAILEKSFGPIQDKINRLRGKVARAQLDIGDGIFIPEESWREPERLAELGEEVKLDLHLMVDKPEQWINHWSQPNVWRITFHQEATYDVRRTLELVRQAGQEVGVALKLETPASVLYDILDEVDMVLLLAVVPGRQCQEFDARVIAKVEELRRQSQDVVIGVDGGVTPLVASSLVEAGANVLVSGSYFWEQEDVGEAIESLQVEQR</sequence>
<comment type="caution">
    <text evidence="3">The sequence shown here is derived from an EMBL/GenBank/DDBJ whole genome shotgun (WGS) entry which is preliminary data.</text>
</comment>
<dbReference type="STRING" id="1798553.A3H70_04180"/>
<dbReference type="PANTHER" id="PTHR11749">
    <property type="entry name" value="RIBULOSE-5-PHOSPHATE-3-EPIMERASE"/>
    <property type="match status" value="1"/>
</dbReference>
<dbReference type="InterPro" id="IPR013785">
    <property type="entry name" value="Aldolase_TIM"/>
</dbReference>
<keyword evidence="1" id="KW-0479">Metal-binding</keyword>
<evidence type="ECO:0000313" key="3">
    <source>
        <dbReference type="EMBL" id="OGY92632.1"/>
    </source>
</evidence>
<evidence type="ECO:0000256" key="2">
    <source>
        <dbReference type="ARBA" id="ARBA00023235"/>
    </source>
</evidence>
<proteinExistence type="predicted"/>
<dbReference type="Pfam" id="PF00834">
    <property type="entry name" value="Ribul_P_3_epim"/>
    <property type="match status" value="1"/>
</dbReference>
<dbReference type="GO" id="GO:0016857">
    <property type="term" value="F:racemase and epimerase activity, acting on carbohydrates and derivatives"/>
    <property type="evidence" value="ECO:0007669"/>
    <property type="project" value="InterPro"/>
</dbReference>
<dbReference type="GO" id="GO:0005975">
    <property type="term" value="P:carbohydrate metabolic process"/>
    <property type="evidence" value="ECO:0007669"/>
    <property type="project" value="InterPro"/>
</dbReference>
<dbReference type="EMBL" id="MHKO01000018">
    <property type="protein sequence ID" value="OGY92632.1"/>
    <property type="molecule type" value="Genomic_DNA"/>
</dbReference>
<organism evidence="3 4">
    <name type="scientific">Candidatus Komeilibacteria bacterium RIFCSPLOWO2_02_FULL_48_11</name>
    <dbReference type="NCBI Taxonomy" id="1798553"/>
    <lineage>
        <taxon>Bacteria</taxon>
        <taxon>Candidatus Komeiliibacteriota</taxon>
    </lineage>
</organism>
<gene>
    <name evidence="3" type="ORF">A3H70_04180</name>
</gene>
<reference evidence="3 4" key="1">
    <citation type="journal article" date="2016" name="Nat. Commun.">
        <title>Thousands of microbial genomes shed light on interconnected biogeochemical processes in an aquifer system.</title>
        <authorList>
            <person name="Anantharaman K."/>
            <person name="Brown C.T."/>
            <person name="Hug L.A."/>
            <person name="Sharon I."/>
            <person name="Castelle C.J."/>
            <person name="Probst A.J."/>
            <person name="Thomas B.C."/>
            <person name="Singh A."/>
            <person name="Wilkins M.J."/>
            <person name="Karaoz U."/>
            <person name="Brodie E.L."/>
            <person name="Williams K.H."/>
            <person name="Hubbard S.S."/>
            <person name="Banfield J.F."/>
        </authorList>
    </citation>
    <scope>NUCLEOTIDE SEQUENCE [LARGE SCALE GENOMIC DNA]</scope>
</reference>
<name>A0A1G2BU67_9BACT</name>
<dbReference type="InterPro" id="IPR000056">
    <property type="entry name" value="Ribul_P_3_epim-like"/>
</dbReference>